<sequence length="44" mass="5152">MKIVTRCHENYDEMGLFVQSTVIEIMTSLFYHTHTQRSVGHVVI</sequence>
<gene>
    <name evidence="1" type="ORF">OHAE_3389</name>
</gene>
<evidence type="ECO:0000313" key="2">
    <source>
        <dbReference type="Proteomes" id="UP000246073"/>
    </source>
</evidence>
<reference evidence="2" key="1">
    <citation type="submission" date="2017-12" db="EMBL/GenBank/DDBJ databases">
        <authorList>
            <person name="Diaz M."/>
        </authorList>
    </citation>
    <scope>NUCLEOTIDE SEQUENCE [LARGE SCALE GENOMIC DNA]</scope>
    <source>
        <strain evidence="2">FI11154</strain>
    </source>
</reference>
<evidence type="ECO:0000313" key="1">
    <source>
        <dbReference type="EMBL" id="SPL63457.1"/>
    </source>
</evidence>
<dbReference type="Proteomes" id="UP000246073">
    <property type="component" value="Unassembled WGS sequence"/>
</dbReference>
<proteinExistence type="predicted"/>
<organism evidence="1 2">
    <name type="scientific">Ochrobactrum soli</name>
    <dbReference type="NCBI Taxonomy" id="2448455"/>
    <lineage>
        <taxon>Bacteria</taxon>
        <taxon>Pseudomonadati</taxon>
        <taxon>Pseudomonadota</taxon>
        <taxon>Alphaproteobacteria</taxon>
        <taxon>Hyphomicrobiales</taxon>
        <taxon>Brucellaceae</taxon>
        <taxon>Brucella/Ochrobactrum group</taxon>
        <taxon>Ochrobactrum</taxon>
    </lineage>
</organism>
<dbReference type="AlphaFoldDB" id="A0A2P9HH65"/>
<accession>A0A2P9HH65</accession>
<dbReference type="EMBL" id="OOFM01000004">
    <property type="protein sequence ID" value="SPL63457.1"/>
    <property type="molecule type" value="Genomic_DNA"/>
</dbReference>
<protein>
    <submittedName>
        <fullName evidence="1">Uncharacterized protein</fullName>
    </submittedName>
</protein>
<name>A0A2P9HH65_9HYPH</name>